<proteinExistence type="predicted"/>
<organism evidence="2 3">
    <name type="scientific">Nocardia colli</name>
    <dbReference type="NCBI Taxonomy" id="2545717"/>
    <lineage>
        <taxon>Bacteria</taxon>
        <taxon>Bacillati</taxon>
        <taxon>Actinomycetota</taxon>
        <taxon>Actinomycetes</taxon>
        <taxon>Mycobacteriales</taxon>
        <taxon>Nocardiaceae</taxon>
        <taxon>Nocardia</taxon>
    </lineage>
</organism>
<gene>
    <name evidence="2" type="ORF">F3087_34460</name>
</gene>
<evidence type="ECO:0000256" key="1">
    <source>
        <dbReference type="SAM" id="MobiDB-lite"/>
    </source>
</evidence>
<dbReference type="Proteomes" id="UP000323876">
    <property type="component" value="Unassembled WGS sequence"/>
</dbReference>
<feature type="compositionally biased region" description="Basic residues" evidence="1">
    <location>
        <begin position="13"/>
        <end position="41"/>
    </location>
</feature>
<dbReference type="AlphaFoldDB" id="A0A5N0E646"/>
<comment type="caution">
    <text evidence="2">The sequence shown here is derived from an EMBL/GenBank/DDBJ whole genome shotgun (WGS) entry which is preliminary data.</text>
</comment>
<sequence length="61" mass="6603">MDPTSAASSGRPLAHHRRRPARPARSRSAPRRSPRSGRGRRSSSAPVARRDPTGSGPRRPP</sequence>
<reference evidence="2 3" key="1">
    <citation type="submission" date="2019-09" db="EMBL/GenBank/DDBJ databases">
        <authorList>
            <person name="Wang X."/>
        </authorList>
    </citation>
    <scope>NUCLEOTIDE SEQUENCE [LARGE SCALE GENOMIC DNA]</scope>
    <source>
        <strain evidence="2 3">CICC 11023</strain>
    </source>
</reference>
<protein>
    <submittedName>
        <fullName evidence="2">Uncharacterized protein</fullName>
    </submittedName>
</protein>
<dbReference type="EMBL" id="VXLC01000021">
    <property type="protein sequence ID" value="KAA8884436.1"/>
    <property type="molecule type" value="Genomic_DNA"/>
</dbReference>
<name>A0A5N0E646_9NOCA</name>
<evidence type="ECO:0000313" key="2">
    <source>
        <dbReference type="EMBL" id="KAA8884436.1"/>
    </source>
</evidence>
<keyword evidence="3" id="KW-1185">Reference proteome</keyword>
<evidence type="ECO:0000313" key="3">
    <source>
        <dbReference type="Proteomes" id="UP000323876"/>
    </source>
</evidence>
<accession>A0A5N0E646</accession>
<feature type="region of interest" description="Disordered" evidence="1">
    <location>
        <begin position="1"/>
        <end position="61"/>
    </location>
</feature>